<dbReference type="EMBL" id="ML741833">
    <property type="protein sequence ID" value="KAE8323242.1"/>
    <property type="molecule type" value="Genomic_DNA"/>
</dbReference>
<accession>A0A5N6WRJ1</accession>
<reference evidence="2" key="1">
    <citation type="submission" date="2019-04" db="EMBL/GenBank/DDBJ databases">
        <title>Friends and foes A comparative genomics studyof 23 Aspergillus species from section Flavi.</title>
        <authorList>
            <consortium name="DOE Joint Genome Institute"/>
            <person name="Kjaerbolling I."/>
            <person name="Vesth T."/>
            <person name="Frisvad J.C."/>
            <person name="Nybo J.L."/>
            <person name="Theobald S."/>
            <person name="Kildgaard S."/>
            <person name="Isbrandt T."/>
            <person name="Kuo A."/>
            <person name="Sato A."/>
            <person name="Lyhne E.K."/>
            <person name="Kogle M.E."/>
            <person name="Wiebenga A."/>
            <person name="Kun R.S."/>
            <person name="Lubbers R.J."/>
            <person name="Makela M.R."/>
            <person name="Barry K."/>
            <person name="Chovatia M."/>
            <person name="Clum A."/>
            <person name="Daum C."/>
            <person name="Haridas S."/>
            <person name="He G."/>
            <person name="LaButti K."/>
            <person name="Lipzen A."/>
            <person name="Mondo S."/>
            <person name="Riley R."/>
            <person name="Salamov A."/>
            <person name="Simmons B.A."/>
            <person name="Magnuson J.K."/>
            <person name="Henrissat B."/>
            <person name="Mortensen U.H."/>
            <person name="Larsen T.O."/>
            <person name="Devries R.P."/>
            <person name="Grigoriev I.V."/>
            <person name="Machida M."/>
            <person name="Baker S.E."/>
            <person name="Andersen M.R."/>
        </authorList>
    </citation>
    <scope>NUCLEOTIDE SEQUENCE [LARGE SCALE GENOMIC DNA]</scope>
    <source>
        <strain evidence="2">CBS 130017</strain>
    </source>
</reference>
<evidence type="ECO:0000313" key="2">
    <source>
        <dbReference type="Proteomes" id="UP000325945"/>
    </source>
</evidence>
<organism evidence="1 2">
    <name type="scientific">Aspergillus sergii</name>
    <dbReference type="NCBI Taxonomy" id="1034303"/>
    <lineage>
        <taxon>Eukaryota</taxon>
        <taxon>Fungi</taxon>
        <taxon>Dikarya</taxon>
        <taxon>Ascomycota</taxon>
        <taxon>Pezizomycotina</taxon>
        <taxon>Eurotiomycetes</taxon>
        <taxon>Eurotiomycetidae</taxon>
        <taxon>Eurotiales</taxon>
        <taxon>Aspergillaceae</taxon>
        <taxon>Aspergillus</taxon>
        <taxon>Aspergillus subgen. Circumdati</taxon>
    </lineage>
</organism>
<evidence type="ECO:0000313" key="1">
    <source>
        <dbReference type="EMBL" id="KAE8323242.1"/>
    </source>
</evidence>
<protein>
    <submittedName>
        <fullName evidence="1">Uncharacterized protein</fullName>
    </submittedName>
</protein>
<gene>
    <name evidence="1" type="ORF">BDV39DRAFT_142615</name>
</gene>
<dbReference type="Proteomes" id="UP000325945">
    <property type="component" value="Unassembled WGS sequence"/>
</dbReference>
<proteinExistence type="predicted"/>
<name>A0A5N6WRJ1_9EURO</name>
<keyword evidence="2" id="KW-1185">Reference proteome</keyword>
<dbReference type="AlphaFoldDB" id="A0A5N6WRJ1"/>
<sequence>MAMTEDEWAPVHICAQRKSIYEKLLKMMNIIKCPSQEDLFGCRGPILIQRSLVILEGQGRAYEWEYTNESSS</sequence>